<dbReference type="EMBL" id="AFRT01002771">
    <property type="protein sequence ID" value="ELU37251.1"/>
    <property type="molecule type" value="Genomic_DNA"/>
</dbReference>
<evidence type="ECO:0000313" key="2">
    <source>
        <dbReference type="Proteomes" id="UP000011668"/>
    </source>
</evidence>
<proteinExistence type="predicted"/>
<dbReference type="Proteomes" id="UP000011668">
    <property type="component" value="Unassembled WGS sequence"/>
</dbReference>
<name>L8WGE0_THACA</name>
<comment type="caution">
    <text evidence="1">The sequence shown here is derived from an EMBL/GenBank/DDBJ whole genome shotgun (WGS) entry which is preliminary data.</text>
</comment>
<accession>L8WGE0</accession>
<evidence type="ECO:0000313" key="1">
    <source>
        <dbReference type="EMBL" id="ELU37251.1"/>
    </source>
</evidence>
<reference evidence="1 2" key="1">
    <citation type="journal article" date="2013" name="Nat. Commun.">
        <title>The evolution and pathogenic mechanisms of the rice sheath blight pathogen.</title>
        <authorList>
            <person name="Zheng A."/>
            <person name="Lin R."/>
            <person name="Xu L."/>
            <person name="Qin P."/>
            <person name="Tang C."/>
            <person name="Ai P."/>
            <person name="Zhang D."/>
            <person name="Liu Y."/>
            <person name="Sun Z."/>
            <person name="Feng H."/>
            <person name="Wang Y."/>
            <person name="Chen Y."/>
            <person name="Liang X."/>
            <person name="Fu R."/>
            <person name="Li Q."/>
            <person name="Zhang J."/>
            <person name="Yu X."/>
            <person name="Xie Z."/>
            <person name="Ding L."/>
            <person name="Guan P."/>
            <person name="Tang J."/>
            <person name="Liang Y."/>
            <person name="Wang S."/>
            <person name="Deng Q."/>
            <person name="Li S."/>
            <person name="Zhu J."/>
            <person name="Wang L."/>
            <person name="Liu H."/>
            <person name="Li P."/>
        </authorList>
    </citation>
    <scope>NUCLEOTIDE SEQUENCE [LARGE SCALE GENOMIC DNA]</scope>
    <source>
        <strain evidence="2">AG-1 IA</strain>
    </source>
</reference>
<dbReference type="HOGENOM" id="CLU_2016770_0_0_1"/>
<keyword evidence="2" id="KW-1185">Reference proteome</keyword>
<organism evidence="1 2">
    <name type="scientific">Thanatephorus cucumeris (strain AG1-IA)</name>
    <name type="common">Rice sheath blight fungus</name>
    <name type="synonym">Rhizoctonia solani</name>
    <dbReference type="NCBI Taxonomy" id="983506"/>
    <lineage>
        <taxon>Eukaryota</taxon>
        <taxon>Fungi</taxon>
        <taxon>Dikarya</taxon>
        <taxon>Basidiomycota</taxon>
        <taxon>Agaricomycotina</taxon>
        <taxon>Agaricomycetes</taxon>
        <taxon>Cantharellales</taxon>
        <taxon>Ceratobasidiaceae</taxon>
        <taxon>Rhizoctonia</taxon>
        <taxon>Rhizoctonia solani AG-1</taxon>
    </lineage>
</organism>
<protein>
    <submittedName>
        <fullName evidence="1">Uncharacterized protein</fullName>
    </submittedName>
</protein>
<gene>
    <name evidence="1" type="ORF">AG1IA_08716</name>
</gene>
<sequence length="123" mass="14295">MDCHYLGDTVGIDVRIDKWTISRDLQWNEWTQVLSQYTSPLVCTILPTVLRKGQLTLSRAIRDSRFELYLKRFVFGIGLLGRCFVKFFRLRLDAFAPYIVGTSPVDELYMFRSYAPGDCWKAG</sequence>
<dbReference type="AlphaFoldDB" id="L8WGE0"/>